<evidence type="ECO:0000313" key="3">
    <source>
        <dbReference type="Proteomes" id="UP000217289"/>
    </source>
</evidence>
<dbReference type="PROSITE" id="PS50983">
    <property type="entry name" value="FE_B12_PBP"/>
    <property type="match status" value="1"/>
</dbReference>
<dbReference type="InterPro" id="IPR051030">
    <property type="entry name" value="Vitamin_B12-ABC_binding"/>
</dbReference>
<proteinExistence type="predicted"/>
<feature type="domain" description="Fe/B12 periplasmic-binding" evidence="1">
    <location>
        <begin position="31"/>
        <end position="284"/>
    </location>
</feature>
<evidence type="ECO:0000313" key="2">
    <source>
        <dbReference type="EMBL" id="ATB28345.1"/>
    </source>
</evidence>
<organism evidence="2 3">
    <name type="scientific">Melittangium boletus DSM 14713</name>
    <dbReference type="NCBI Taxonomy" id="1294270"/>
    <lineage>
        <taxon>Bacteria</taxon>
        <taxon>Pseudomonadati</taxon>
        <taxon>Myxococcota</taxon>
        <taxon>Myxococcia</taxon>
        <taxon>Myxococcales</taxon>
        <taxon>Cystobacterineae</taxon>
        <taxon>Archangiaceae</taxon>
        <taxon>Melittangium</taxon>
    </lineage>
</organism>
<evidence type="ECO:0000259" key="1">
    <source>
        <dbReference type="PROSITE" id="PS50983"/>
    </source>
</evidence>
<dbReference type="AlphaFoldDB" id="A0A250I9C8"/>
<protein>
    <submittedName>
        <fullName evidence="2">Cobalamin-binding protein</fullName>
    </submittedName>
</protein>
<dbReference type="InterPro" id="IPR002491">
    <property type="entry name" value="ABC_transptr_periplasmic_BD"/>
</dbReference>
<dbReference type="PANTHER" id="PTHR42860:SF2">
    <property type="entry name" value="BLL4160 PROTEIN"/>
    <property type="match status" value="1"/>
</dbReference>
<reference evidence="2 3" key="1">
    <citation type="submission" date="2017-06" db="EMBL/GenBank/DDBJ databases">
        <authorList>
            <person name="Kim H.J."/>
            <person name="Triplett B.A."/>
        </authorList>
    </citation>
    <scope>NUCLEOTIDE SEQUENCE [LARGE SCALE GENOMIC DNA]</scope>
    <source>
        <strain evidence="2 3">DSM 14713</strain>
    </source>
</reference>
<dbReference type="Gene3D" id="3.40.50.1980">
    <property type="entry name" value="Nitrogenase molybdenum iron protein domain"/>
    <property type="match status" value="2"/>
</dbReference>
<dbReference type="CDD" id="cd01144">
    <property type="entry name" value="BtuF"/>
    <property type="match status" value="1"/>
</dbReference>
<dbReference type="EMBL" id="CP022163">
    <property type="protein sequence ID" value="ATB28345.1"/>
    <property type="molecule type" value="Genomic_DNA"/>
</dbReference>
<dbReference type="PANTHER" id="PTHR42860">
    <property type="entry name" value="VITAMIN B12-BINDING PROTEIN"/>
    <property type="match status" value="1"/>
</dbReference>
<dbReference type="Proteomes" id="UP000217289">
    <property type="component" value="Chromosome"/>
</dbReference>
<dbReference type="SUPFAM" id="SSF53807">
    <property type="entry name" value="Helical backbone' metal receptor"/>
    <property type="match status" value="1"/>
</dbReference>
<sequence length="302" mass="33617">MSPGLGPDYTAGPMTDRFRALLSSAPRYPQRIICMTEETTETLYRIGAGDLVVGVSGFTVRPPEARKKPRVSSFLDANFERILELKPDLVLGFSDLQADLGRELCKRGVPVYLFNQRSLAEILQTVRVVGALVGRAEPAERLADELEANLARHAEAAEHLPRRPRVFFEEWHEPLISGIRWCSELVELVGGEDVCRESRLRQDAKGRIFEPAEVARRDPEGVIASWCGRKAKREKIASRPGWERVTAVVEDQLYEVKSSLILQPGPAALSDGVDQLARIVAAIARREPLPLLRPGDLRGVPR</sequence>
<accession>A0A250I9C8</accession>
<gene>
    <name evidence="2" type="ORF">MEBOL_001791</name>
</gene>
<name>A0A250I9C8_9BACT</name>
<dbReference type="Pfam" id="PF01497">
    <property type="entry name" value="Peripla_BP_2"/>
    <property type="match status" value="1"/>
</dbReference>
<keyword evidence="3" id="KW-1185">Reference proteome</keyword>
<dbReference type="KEGG" id="mbd:MEBOL_001791"/>